<dbReference type="RefSeq" id="WP_072366570.1">
    <property type="nucleotide sequence ID" value="NZ_CP139972.1"/>
</dbReference>
<dbReference type="Gene3D" id="1.10.10.10">
    <property type="entry name" value="Winged helix-like DNA-binding domain superfamily/Winged helix DNA-binding domain"/>
    <property type="match status" value="1"/>
</dbReference>
<proteinExistence type="predicted"/>
<organism evidence="1 2">
    <name type="scientific">Chitinophaga sancti</name>
    <dbReference type="NCBI Taxonomy" id="1004"/>
    <lineage>
        <taxon>Bacteria</taxon>
        <taxon>Pseudomonadati</taxon>
        <taxon>Bacteroidota</taxon>
        <taxon>Chitinophagia</taxon>
        <taxon>Chitinophagales</taxon>
        <taxon>Chitinophagaceae</taxon>
        <taxon>Chitinophaga</taxon>
    </lineage>
</organism>
<reference evidence="1 2" key="1">
    <citation type="submission" date="2023-11" db="EMBL/GenBank/DDBJ databases">
        <title>MicrobeMod: A computational toolkit for identifying prokaryotic methylation and restriction-modification with nanopore sequencing.</title>
        <authorList>
            <person name="Crits-Christoph A."/>
            <person name="Kang S.C."/>
            <person name="Lee H."/>
            <person name="Ostrov N."/>
        </authorList>
    </citation>
    <scope>NUCLEOTIDE SEQUENCE [LARGE SCALE GENOMIC DNA]</scope>
    <source>
        <strain evidence="1 2">ATCC 23090</strain>
    </source>
</reference>
<name>A0ABZ0XIF8_9BACT</name>
<dbReference type="Pfam" id="PF01527">
    <property type="entry name" value="HTH_Tnp_1"/>
    <property type="match status" value="1"/>
</dbReference>
<evidence type="ECO:0000313" key="1">
    <source>
        <dbReference type="EMBL" id="WQG90422.1"/>
    </source>
</evidence>
<evidence type="ECO:0000313" key="2">
    <source>
        <dbReference type="Proteomes" id="UP001326715"/>
    </source>
</evidence>
<accession>A0ABZ0XIF8</accession>
<gene>
    <name evidence="1" type="ORF">SR876_02865</name>
</gene>
<dbReference type="EMBL" id="CP140154">
    <property type="protein sequence ID" value="WQG90422.1"/>
    <property type="molecule type" value="Genomic_DNA"/>
</dbReference>
<dbReference type="Proteomes" id="UP001326715">
    <property type="component" value="Chromosome"/>
</dbReference>
<keyword evidence="2" id="KW-1185">Reference proteome</keyword>
<dbReference type="InterPro" id="IPR009057">
    <property type="entry name" value="Homeodomain-like_sf"/>
</dbReference>
<dbReference type="InterPro" id="IPR036388">
    <property type="entry name" value="WH-like_DNA-bd_sf"/>
</dbReference>
<dbReference type="PANTHER" id="PTHR33215:SF13">
    <property type="entry name" value="PROTEIN DISTAL ANTENNA"/>
    <property type="match status" value="1"/>
</dbReference>
<sequence>MRCTSKTGQSICLTLRSNDNEKRQKKTRRKHDATFKAEVIKMVSSGRSVSDVAQSMGIGENLVYQWKNAEKVVRQTPGEGGNEVSGQQDLLSENERLKAELRRAERKHFVCFCSFFGNVQILLPRNSPIHSRHQQFCYLTSPLYHPFQLTAPLI</sequence>
<protein>
    <submittedName>
        <fullName evidence="1">Transposase</fullName>
    </submittedName>
</protein>
<dbReference type="PANTHER" id="PTHR33215">
    <property type="entry name" value="PROTEIN DISTAL ANTENNA"/>
    <property type="match status" value="1"/>
</dbReference>
<dbReference type="InterPro" id="IPR002514">
    <property type="entry name" value="Transposase_8"/>
</dbReference>
<dbReference type="SUPFAM" id="SSF46689">
    <property type="entry name" value="Homeodomain-like"/>
    <property type="match status" value="1"/>
</dbReference>
<dbReference type="InterPro" id="IPR051839">
    <property type="entry name" value="RD_transcriptional_regulator"/>
</dbReference>